<evidence type="ECO:0000313" key="3">
    <source>
        <dbReference type="EMBL" id="MPN45315.1"/>
    </source>
</evidence>
<accession>A0A645I215</accession>
<dbReference type="InterPro" id="IPR001492">
    <property type="entry name" value="Flagellin"/>
</dbReference>
<reference evidence="3" key="1">
    <citation type="submission" date="2019-08" db="EMBL/GenBank/DDBJ databases">
        <authorList>
            <person name="Kucharzyk K."/>
            <person name="Murdoch R.W."/>
            <person name="Higgins S."/>
            <person name="Loffler F."/>
        </authorList>
    </citation>
    <scope>NUCLEOTIDE SEQUENCE</scope>
</reference>
<organism evidence="3">
    <name type="scientific">bioreactor metagenome</name>
    <dbReference type="NCBI Taxonomy" id="1076179"/>
    <lineage>
        <taxon>unclassified sequences</taxon>
        <taxon>metagenomes</taxon>
        <taxon>ecological metagenomes</taxon>
    </lineage>
</organism>
<dbReference type="Pfam" id="PF00700">
    <property type="entry name" value="Flagellin_C"/>
    <property type="match status" value="1"/>
</dbReference>
<dbReference type="AlphaFoldDB" id="A0A645I215"/>
<dbReference type="SUPFAM" id="SSF64518">
    <property type="entry name" value="Phase 1 flagellin"/>
    <property type="match status" value="1"/>
</dbReference>
<keyword evidence="1" id="KW-0975">Bacterial flagellum</keyword>
<evidence type="ECO:0000259" key="2">
    <source>
        <dbReference type="Pfam" id="PF00700"/>
    </source>
</evidence>
<name>A0A645I215_9ZZZZ</name>
<comment type="caution">
    <text evidence="3">The sequence shown here is derived from an EMBL/GenBank/DDBJ whole genome shotgun (WGS) entry which is preliminary data.</text>
</comment>
<dbReference type="PANTHER" id="PTHR42792:SF2">
    <property type="entry name" value="FLAGELLIN"/>
    <property type="match status" value="1"/>
</dbReference>
<dbReference type="InterPro" id="IPR042187">
    <property type="entry name" value="Flagellin_C_sub2"/>
</dbReference>
<protein>
    <submittedName>
        <fullName evidence="3">A-type flagellin</fullName>
    </submittedName>
</protein>
<gene>
    <name evidence="3" type="primary">fliC_3</name>
    <name evidence="3" type="ORF">SDC9_192882</name>
</gene>
<dbReference type="GO" id="GO:0009288">
    <property type="term" value="C:bacterial-type flagellum"/>
    <property type="evidence" value="ECO:0007669"/>
    <property type="project" value="InterPro"/>
</dbReference>
<evidence type="ECO:0000256" key="1">
    <source>
        <dbReference type="ARBA" id="ARBA00023143"/>
    </source>
</evidence>
<proteinExistence type="predicted"/>
<keyword evidence="3" id="KW-0969">Cilium</keyword>
<dbReference type="InterPro" id="IPR046358">
    <property type="entry name" value="Flagellin_C"/>
</dbReference>
<dbReference type="EMBL" id="VSSQ01105106">
    <property type="protein sequence ID" value="MPN45315.1"/>
    <property type="molecule type" value="Genomic_DNA"/>
</dbReference>
<keyword evidence="3" id="KW-0966">Cell projection</keyword>
<dbReference type="Gene3D" id="6.10.10.10">
    <property type="entry name" value="Flagellar export chaperone, C-terminal domain"/>
    <property type="match status" value="1"/>
</dbReference>
<feature type="domain" description="Flagellin C-terminal" evidence="2">
    <location>
        <begin position="2"/>
        <end position="40"/>
    </location>
</feature>
<keyword evidence="3" id="KW-0282">Flagellum</keyword>
<dbReference type="GO" id="GO:0005198">
    <property type="term" value="F:structural molecule activity"/>
    <property type="evidence" value="ECO:0007669"/>
    <property type="project" value="InterPro"/>
</dbReference>
<sequence length="41" mass="4429">MDTDFAAETANLTRAQILQQAGTAMLAQANQLPQNVLSLLR</sequence>
<dbReference type="PANTHER" id="PTHR42792">
    <property type="entry name" value="FLAGELLIN"/>
    <property type="match status" value="1"/>
</dbReference>